<accession>A0ABX8KMG2</accession>
<dbReference type="PROSITE" id="PS50850">
    <property type="entry name" value="MFS"/>
    <property type="match status" value="1"/>
</dbReference>
<reference evidence="10 11" key="1">
    <citation type="submission" date="2021-06" db="EMBL/GenBank/DDBJ databases">
        <title>FDA dAtabase for Regulatory Grade micrObial Sequences (FDA-ARGOS): Supporting development and validation of Infectious Disease Dx tests.</title>
        <authorList>
            <person name="Sproer C."/>
            <person name="Gronow S."/>
            <person name="Severitt S."/>
            <person name="Schroder I."/>
            <person name="Tallon L."/>
            <person name="Sadzewicz L."/>
            <person name="Zhao X."/>
            <person name="Boylan J."/>
            <person name="Ott S."/>
            <person name="Bowen H."/>
            <person name="Vavikolanu K."/>
            <person name="Mehta A."/>
            <person name="Aluvathingal J."/>
            <person name="Nadendla S."/>
            <person name="Lowell S."/>
            <person name="Myers T."/>
            <person name="Yan Y."/>
        </authorList>
    </citation>
    <scope>NUCLEOTIDE SEQUENCE [LARGE SCALE GENOMIC DNA]</scope>
    <source>
        <strain evidence="10 11">FDAARGOS 1428</strain>
    </source>
</reference>
<dbReference type="InterPro" id="IPR004638">
    <property type="entry name" value="EmrB-like"/>
</dbReference>
<comment type="similarity">
    <text evidence="2">Belongs to the major facilitator superfamily. EmrB family.</text>
</comment>
<evidence type="ECO:0000313" key="11">
    <source>
        <dbReference type="Proteomes" id="UP000683583"/>
    </source>
</evidence>
<evidence type="ECO:0000256" key="4">
    <source>
        <dbReference type="ARBA" id="ARBA00022475"/>
    </source>
</evidence>
<gene>
    <name evidence="10" type="ORF">I6L58_02045</name>
</gene>
<sequence>MKTLKSLPEPLRGATLICMTFALSLATFMQMLDSTISNVAIPTISGFLGASTDEGTWVITSFGVANAIAIPLTGRLAQRFGELRLFLSSVTCFSLASLACGCSTSLDMLIFFRVVQGAMAGPLVPLSQSLLLRNYPPEKRTFALAMWSMTVIIAPICGPILGGYICDNYSWGWIFLINVPMGVIAVSLTATLLKGRETETQSVKMNYFGLTLLVLGVGALQIMLDKGKDLDWFNSTTIIALAIISVISLISLIIWESTDDNPILDLSLFKSRNFSIGIVCTSCAFLFYSGAIVLMPQLLQETMGYNAIWAGLAYAPIGIMPLILSPVIGFYGNKIDMRILVTFSFIIYAICYYWRSVTFTAEINFLNIISPQILQGCAVACFFLPLTTITLSGLSDNKFANASSMSNFFRTLSGSIGTSLTMTLWSRWESDQHTLLTGPINFFNPVLHAFLEQTGHIGLSFSQSLGEINQLITQQGMVISANEIFRLSAIAFILLTVLVWFARPPFSEGRKGSVTDR</sequence>
<feature type="transmembrane region" description="Helical" evidence="8">
    <location>
        <begin position="171"/>
        <end position="193"/>
    </location>
</feature>
<keyword evidence="7 8" id="KW-0472">Membrane</keyword>
<dbReference type="InterPro" id="IPR036259">
    <property type="entry name" value="MFS_trans_sf"/>
</dbReference>
<evidence type="ECO:0000256" key="3">
    <source>
        <dbReference type="ARBA" id="ARBA00022448"/>
    </source>
</evidence>
<dbReference type="RefSeq" id="WP_088207320.1">
    <property type="nucleotide sequence ID" value="NZ_CP025225.1"/>
</dbReference>
<evidence type="ECO:0000256" key="6">
    <source>
        <dbReference type="ARBA" id="ARBA00022989"/>
    </source>
</evidence>
<proteinExistence type="inferred from homology"/>
<dbReference type="InterPro" id="IPR020846">
    <property type="entry name" value="MFS_dom"/>
</dbReference>
<name>A0ABX8KMG2_9ENTR</name>
<feature type="transmembrane region" description="Helical" evidence="8">
    <location>
        <begin position="373"/>
        <end position="395"/>
    </location>
</feature>
<dbReference type="CDD" id="cd17503">
    <property type="entry name" value="MFS_LmrB_MDR_like"/>
    <property type="match status" value="1"/>
</dbReference>
<dbReference type="NCBIfam" id="TIGR00711">
    <property type="entry name" value="efflux_EmrB"/>
    <property type="match status" value="1"/>
</dbReference>
<dbReference type="PANTHER" id="PTHR42718">
    <property type="entry name" value="MAJOR FACILITATOR SUPERFAMILY MULTIDRUG TRANSPORTER MFSC"/>
    <property type="match status" value="1"/>
</dbReference>
<feature type="domain" description="Major facilitator superfamily (MFS) profile" evidence="9">
    <location>
        <begin position="19"/>
        <end position="507"/>
    </location>
</feature>
<feature type="transmembrane region" description="Helical" evidence="8">
    <location>
        <begin position="236"/>
        <end position="255"/>
    </location>
</feature>
<feature type="transmembrane region" description="Helical" evidence="8">
    <location>
        <begin position="307"/>
        <end position="332"/>
    </location>
</feature>
<dbReference type="EMBL" id="CP077290">
    <property type="protein sequence ID" value="QXA49852.1"/>
    <property type="molecule type" value="Genomic_DNA"/>
</dbReference>
<evidence type="ECO:0000256" key="7">
    <source>
        <dbReference type="ARBA" id="ARBA00023136"/>
    </source>
</evidence>
<keyword evidence="4" id="KW-1003">Cell membrane</keyword>
<evidence type="ECO:0000256" key="8">
    <source>
        <dbReference type="SAM" id="Phobius"/>
    </source>
</evidence>
<dbReference type="Gene3D" id="1.20.1250.20">
    <property type="entry name" value="MFS general substrate transporter like domains"/>
    <property type="match status" value="1"/>
</dbReference>
<dbReference type="Pfam" id="PF07690">
    <property type="entry name" value="MFS_1"/>
    <property type="match status" value="1"/>
</dbReference>
<feature type="transmembrane region" description="Helical" evidence="8">
    <location>
        <begin position="85"/>
        <end position="106"/>
    </location>
</feature>
<evidence type="ECO:0000256" key="1">
    <source>
        <dbReference type="ARBA" id="ARBA00004651"/>
    </source>
</evidence>
<protein>
    <submittedName>
        <fullName evidence="10">DHA2 family efflux MFS transporter permease subunit</fullName>
    </submittedName>
</protein>
<dbReference type="InterPro" id="IPR011701">
    <property type="entry name" value="MFS"/>
</dbReference>
<feature type="transmembrane region" description="Helical" evidence="8">
    <location>
        <begin position="12"/>
        <end position="32"/>
    </location>
</feature>
<feature type="transmembrane region" description="Helical" evidence="8">
    <location>
        <begin position="484"/>
        <end position="502"/>
    </location>
</feature>
<dbReference type="PANTHER" id="PTHR42718:SF9">
    <property type="entry name" value="MAJOR FACILITATOR SUPERFAMILY MULTIDRUG TRANSPORTER MFSC"/>
    <property type="match status" value="1"/>
</dbReference>
<feature type="transmembrane region" description="Helical" evidence="8">
    <location>
        <begin position="339"/>
        <end position="361"/>
    </location>
</feature>
<dbReference type="Proteomes" id="UP000683583">
    <property type="component" value="Chromosome"/>
</dbReference>
<keyword evidence="6 8" id="KW-1133">Transmembrane helix</keyword>
<evidence type="ECO:0000313" key="10">
    <source>
        <dbReference type="EMBL" id="QXA49852.1"/>
    </source>
</evidence>
<organism evidence="10 11">
    <name type="scientific">Enterobacter cancerogenus</name>
    <dbReference type="NCBI Taxonomy" id="69218"/>
    <lineage>
        <taxon>Bacteria</taxon>
        <taxon>Pseudomonadati</taxon>
        <taxon>Pseudomonadota</taxon>
        <taxon>Gammaproteobacteria</taxon>
        <taxon>Enterobacterales</taxon>
        <taxon>Enterobacteriaceae</taxon>
        <taxon>Enterobacter</taxon>
        <taxon>Enterobacter cloacae complex</taxon>
    </lineage>
</organism>
<feature type="transmembrane region" description="Helical" evidence="8">
    <location>
        <begin position="276"/>
        <end position="295"/>
    </location>
</feature>
<feature type="transmembrane region" description="Helical" evidence="8">
    <location>
        <begin position="55"/>
        <end position="73"/>
    </location>
</feature>
<evidence type="ECO:0000256" key="2">
    <source>
        <dbReference type="ARBA" id="ARBA00008537"/>
    </source>
</evidence>
<dbReference type="SUPFAM" id="SSF103473">
    <property type="entry name" value="MFS general substrate transporter"/>
    <property type="match status" value="1"/>
</dbReference>
<dbReference type="Gene3D" id="1.20.1720.10">
    <property type="entry name" value="Multidrug resistance protein D"/>
    <property type="match status" value="1"/>
</dbReference>
<feature type="transmembrane region" description="Helical" evidence="8">
    <location>
        <begin position="112"/>
        <end position="132"/>
    </location>
</feature>
<comment type="subcellular location">
    <subcellularLocation>
        <location evidence="1">Cell membrane</location>
        <topology evidence="1">Multi-pass membrane protein</topology>
    </subcellularLocation>
</comment>
<evidence type="ECO:0000256" key="5">
    <source>
        <dbReference type="ARBA" id="ARBA00022692"/>
    </source>
</evidence>
<evidence type="ECO:0000259" key="9">
    <source>
        <dbReference type="PROSITE" id="PS50850"/>
    </source>
</evidence>
<keyword evidence="5 8" id="KW-0812">Transmembrane</keyword>
<feature type="transmembrane region" description="Helical" evidence="8">
    <location>
        <begin position="144"/>
        <end position="165"/>
    </location>
</feature>
<feature type="transmembrane region" description="Helical" evidence="8">
    <location>
        <begin position="205"/>
        <end position="224"/>
    </location>
</feature>
<keyword evidence="3" id="KW-0813">Transport</keyword>
<keyword evidence="11" id="KW-1185">Reference proteome</keyword>